<comment type="caution">
    <text evidence="4">The sequence shown here is derived from an EMBL/GenBank/DDBJ whole genome shotgun (WGS) entry which is preliminary data.</text>
</comment>
<keyword evidence="5" id="KW-1185">Reference proteome</keyword>
<dbReference type="GO" id="GO:0005634">
    <property type="term" value="C:nucleus"/>
    <property type="evidence" value="ECO:0007669"/>
    <property type="project" value="UniProtKB-SubCell"/>
</dbReference>
<dbReference type="PANTHER" id="PTHR37534:SF46">
    <property type="entry name" value="ZN(II)2CYS6 TRANSCRIPTION FACTOR (EUROFUNG)"/>
    <property type="match status" value="1"/>
</dbReference>
<protein>
    <recommendedName>
        <fullName evidence="6">Zn(2)-C6 fungal-type domain-containing protein</fullName>
    </recommendedName>
</protein>
<dbReference type="GO" id="GO:0008270">
    <property type="term" value="F:zinc ion binding"/>
    <property type="evidence" value="ECO:0007669"/>
    <property type="project" value="InterPro"/>
</dbReference>
<dbReference type="Pfam" id="PF11951">
    <property type="entry name" value="Fungal_trans_2"/>
    <property type="match status" value="1"/>
</dbReference>
<dbReference type="InParanoid" id="A0A1Y2EMV6"/>
<evidence type="ECO:0000256" key="3">
    <source>
        <dbReference type="SAM" id="MobiDB-lite"/>
    </source>
</evidence>
<dbReference type="SUPFAM" id="SSF57701">
    <property type="entry name" value="Zn2/Cys6 DNA-binding domain"/>
    <property type="match status" value="1"/>
</dbReference>
<dbReference type="AlphaFoldDB" id="A0A1Y2EMV6"/>
<reference evidence="4 5" key="1">
    <citation type="submission" date="2016-07" db="EMBL/GenBank/DDBJ databases">
        <title>Pervasive Adenine N6-methylation of Active Genes in Fungi.</title>
        <authorList>
            <consortium name="DOE Joint Genome Institute"/>
            <person name="Mondo S.J."/>
            <person name="Dannebaum R.O."/>
            <person name="Kuo R.C."/>
            <person name="Labutti K."/>
            <person name="Haridas S."/>
            <person name="Kuo A."/>
            <person name="Salamov A."/>
            <person name="Ahrendt S.R."/>
            <person name="Lipzen A."/>
            <person name="Sullivan W."/>
            <person name="Andreopoulos W.B."/>
            <person name="Clum A."/>
            <person name="Lindquist E."/>
            <person name="Daum C."/>
            <person name="Ramamoorthy G.K."/>
            <person name="Gryganskyi A."/>
            <person name="Culley D."/>
            <person name="Magnuson J.K."/>
            <person name="James T.Y."/>
            <person name="O'Malley M.A."/>
            <person name="Stajich J.E."/>
            <person name="Spatafora J.W."/>
            <person name="Visel A."/>
            <person name="Grigoriev I.V."/>
        </authorList>
    </citation>
    <scope>NUCLEOTIDE SEQUENCE [LARGE SCALE GENOMIC DNA]</scope>
    <source>
        <strain evidence="4 5">62-1032</strain>
    </source>
</reference>
<dbReference type="InterPro" id="IPR001138">
    <property type="entry name" value="Zn2Cys6_DnaBD"/>
</dbReference>
<evidence type="ECO:0000313" key="5">
    <source>
        <dbReference type="Proteomes" id="UP000193467"/>
    </source>
</evidence>
<dbReference type="InterPro" id="IPR021858">
    <property type="entry name" value="Fun_TF"/>
</dbReference>
<comment type="subcellular location">
    <subcellularLocation>
        <location evidence="1">Nucleus</location>
    </subcellularLocation>
</comment>
<sequence length="598" mass="65348">MAKQATEKALSTRPKFTRSRNGCRTCVRRKKRCPEVYNDDGACERCETGGFTCERDVQRARPPPPAHVSPSPKLVETPPYERRKGLEAHEQTCPSPASPPNLPLARSSPPNSLFPLPLFKTTDTICSSTASTIPISSSLSLPLSTESYKPAPFPPFTELHYSAALLSLFASLPPSMPPAGHLRTWMNTSDAGYHLRAMVLREMDAGERFEGAEVGQARLEEAIAIYRDHDDEWLSGAPSPELVKDHLLTVIHSHPTTQASCMAVTTFLQARLASSMSIGAQDRLLKLSEGYRHQAMQALASAPFEVQVLALFDIMMQQTEQHGVAAGYSIQSLIDTLIISQPSLGSNPPPFLPGALGTTNFLLRIIFFMDVFRAVALGRRTLFDFSHSSPLPTYSLFDGIVIDGRNHLMKGVDPALILFLARTSNLAVDFRERKGSPAVLQGAAELLENEIMAWEPSPAEDADSVATSQMWEEAILINLRQTIYRIGPLHPSIRTSLKRIISLGLGVLPPSPSLLSETTYAPLASVERALPWFFAATCALSEQDRRICADGLRVSTPLSAGLNAPVVEKLWELSDASGMPIVDWRSALAAEGIVVMIM</sequence>
<dbReference type="EMBL" id="MCGR01000049">
    <property type="protein sequence ID" value="ORY72901.1"/>
    <property type="molecule type" value="Genomic_DNA"/>
</dbReference>
<proteinExistence type="predicted"/>
<accession>A0A1Y2EMV6</accession>
<feature type="region of interest" description="Disordered" evidence="3">
    <location>
        <begin position="55"/>
        <end position="107"/>
    </location>
</feature>
<organism evidence="4 5">
    <name type="scientific">Leucosporidium creatinivorum</name>
    <dbReference type="NCBI Taxonomy" id="106004"/>
    <lineage>
        <taxon>Eukaryota</taxon>
        <taxon>Fungi</taxon>
        <taxon>Dikarya</taxon>
        <taxon>Basidiomycota</taxon>
        <taxon>Pucciniomycotina</taxon>
        <taxon>Microbotryomycetes</taxon>
        <taxon>Leucosporidiales</taxon>
        <taxon>Leucosporidium</taxon>
    </lineage>
</organism>
<dbReference type="PANTHER" id="PTHR37534">
    <property type="entry name" value="TRANSCRIPTIONAL ACTIVATOR PROTEIN UGA3"/>
    <property type="match status" value="1"/>
</dbReference>
<dbReference type="STRING" id="106004.A0A1Y2EMV6"/>
<name>A0A1Y2EMV6_9BASI</name>
<evidence type="ECO:0000256" key="1">
    <source>
        <dbReference type="ARBA" id="ARBA00004123"/>
    </source>
</evidence>
<evidence type="ECO:0008006" key="6">
    <source>
        <dbReference type="Google" id="ProtNLM"/>
    </source>
</evidence>
<dbReference type="Proteomes" id="UP000193467">
    <property type="component" value="Unassembled WGS sequence"/>
</dbReference>
<feature type="compositionally biased region" description="Basic and acidic residues" evidence="3">
    <location>
        <begin position="79"/>
        <end position="90"/>
    </location>
</feature>
<dbReference type="OrthoDB" id="3208833at2759"/>
<dbReference type="CDD" id="cd00067">
    <property type="entry name" value="GAL4"/>
    <property type="match status" value="1"/>
</dbReference>
<evidence type="ECO:0000313" key="4">
    <source>
        <dbReference type="EMBL" id="ORY72901.1"/>
    </source>
</evidence>
<gene>
    <name evidence="4" type="ORF">BCR35DRAFT_307424</name>
</gene>
<dbReference type="GO" id="GO:0000981">
    <property type="term" value="F:DNA-binding transcription factor activity, RNA polymerase II-specific"/>
    <property type="evidence" value="ECO:0007669"/>
    <property type="project" value="InterPro"/>
</dbReference>
<keyword evidence="2" id="KW-0539">Nucleus</keyword>
<evidence type="ECO:0000256" key="2">
    <source>
        <dbReference type="ARBA" id="ARBA00023242"/>
    </source>
</evidence>
<dbReference type="InterPro" id="IPR036864">
    <property type="entry name" value="Zn2-C6_fun-type_DNA-bd_sf"/>
</dbReference>